<evidence type="ECO:0000259" key="9">
    <source>
        <dbReference type="Pfam" id="PF05504"/>
    </source>
</evidence>
<evidence type="ECO:0000256" key="8">
    <source>
        <dbReference type="SAM" id="SignalP"/>
    </source>
</evidence>
<dbReference type="GO" id="GO:0016020">
    <property type="term" value="C:membrane"/>
    <property type="evidence" value="ECO:0007669"/>
    <property type="project" value="UniProtKB-SubCell"/>
</dbReference>
<dbReference type="NCBIfam" id="TIGR02887">
    <property type="entry name" value="spore_ger_x_C"/>
    <property type="match status" value="1"/>
</dbReference>
<keyword evidence="7" id="KW-0449">Lipoprotein</keyword>
<comment type="similarity">
    <text evidence="2">Belongs to the GerABKC lipoprotein family.</text>
</comment>
<keyword evidence="5" id="KW-0472">Membrane</keyword>
<comment type="subcellular location">
    <subcellularLocation>
        <location evidence="1">Membrane</location>
        <topology evidence="1">Lipid-anchor</topology>
    </subcellularLocation>
</comment>
<keyword evidence="6" id="KW-0564">Palmitate</keyword>
<feature type="chain" id="PRO_5037690850" evidence="8">
    <location>
        <begin position="23"/>
        <end position="386"/>
    </location>
</feature>
<evidence type="ECO:0000313" key="11">
    <source>
        <dbReference type="EMBL" id="MBD0379544.1"/>
    </source>
</evidence>
<evidence type="ECO:0000256" key="1">
    <source>
        <dbReference type="ARBA" id="ARBA00004635"/>
    </source>
</evidence>
<dbReference type="Pfam" id="PF25198">
    <property type="entry name" value="Spore_GerAC_N"/>
    <property type="match status" value="1"/>
</dbReference>
<keyword evidence="12" id="KW-1185">Reference proteome</keyword>
<protein>
    <submittedName>
        <fullName evidence="11">Ger(X)C family spore germination protein</fullName>
    </submittedName>
</protein>
<accession>A0A926KNU9</accession>
<dbReference type="Gene3D" id="3.30.300.210">
    <property type="entry name" value="Nutrient germinant receptor protein C, domain 3"/>
    <property type="match status" value="1"/>
</dbReference>
<comment type="caution">
    <text evidence="11">The sequence shown here is derived from an EMBL/GenBank/DDBJ whole genome shotgun (WGS) entry which is preliminary data.</text>
</comment>
<dbReference type="InterPro" id="IPR038501">
    <property type="entry name" value="Spore_GerAC_C_sf"/>
</dbReference>
<evidence type="ECO:0000256" key="2">
    <source>
        <dbReference type="ARBA" id="ARBA00007886"/>
    </source>
</evidence>
<feature type="domain" description="Spore germination protein N-terminal" evidence="10">
    <location>
        <begin position="23"/>
        <end position="198"/>
    </location>
</feature>
<evidence type="ECO:0000256" key="4">
    <source>
        <dbReference type="ARBA" id="ARBA00022729"/>
    </source>
</evidence>
<dbReference type="InterPro" id="IPR046953">
    <property type="entry name" value="Spore_GerAC-like_C"/>
</dbReference>
<dbReference type="AlphaFoldDB" id="A0A926KNU9"/>
<reference evidence="11" key="1">
    <citation type="submission" date="2020-09" db="EMBL/GenBank/DDBJ databases">
        <title>Draft Genome Sequence of Paenibacillus sp. WST5.</title>
        <authorList>
            <person name="Bao Z."/>
        </authorList>
    </citation>
    <scope>NUCLEOTIDE SEQUENCE</scope>
    <source>
        <strain evidence="11">WST5</strain>
    </source>
</reference>
<dbReference type="RefSeq" id="WP_188173360.1">
    <property type="nucleotide sequence ID" value="NZ_JACVVD010000002.1"/>
</dbReference>
<name>A0A926KNU9_9BACL</name>
<evidence type="ECO:0000256" key="5">
    <source>
        <dbReference type="ARBA" id="ARBA00023136"/>
    </source>
</evidence>
<evidence type="ECO:0000259" key="10">
    <source>
        <dbReference type="Pfam" id="PF25198"/>
    </source>
</evidence>
<dbReference type="Proteomes" id="UP000650466">
    <property type="component" value="Unassembled WGS sequence"/>
</dbReference>
<dbReference type="Pfam" id="PF05504">
    <property type="entry name" value="Spore_GerAC"/>
    <property type="match status" value="1"/>
</dbReference>
<organism evidence="11 12">
    <name type="scientific">Paenibacillus sedimenti</name>
    <dbReference type="NCBI Taxonomy" id="2770274"/>
    <lineage>
        <taxon>Bacteria</taxon>
        <taxon>Bacillati</taxon>
        <taxon>Bacillota</taxon>
        <taxon>Bacilli</taxon>
        <taxon>Bacillales</taxon>
        <taxon>Paenibacillaceae</taxon>
        <taxon>Paenibacillus</taxon>
    </lineage>
</organism>
<feature type="domain" description="Spore germination GerAC-like C-terminal" evidence="9">
    <location>
        <begin position="218"/>
        <end position="375"/>
    </location>
</feature>
<evidence type="ECO:0000256" key="3">
    <source>
        <dbReference type="ARBA" id="ARBA00022544"/>
    </source>
</evidence>
<dbReference type="InterPro" id="IPR008844">
    <property type="entry name" value="Spore_GerAC-like"/>
</dbReference>
<gene>
    <name evidence="11" type="ORF">ICC18_05405</name>
</gene>
<dbReference type="PANTHER" id="PTHR35789">
    <property type="entry name" value="SPORE GERMINATION PROTEIN B3"/>
    <property type="match status" value="1"/>
</dbReference>
<evidence type="ECO:0000313" key="12">
    <source>
        <dbReference type="Proteomes" id="UP000650466"/>
    </source>
</evidence>
<dbReference type="EMBL" id="JACVVD010000002">
    <property type="protein sequence ID" value="MBD0379544.1"/>
    <property type="molecule type" value="Genomic_DNA"/>
</dbReference>
<dbReference type="GO" id="GO:0009847">
    <property type="term" value="P:spore germination"/>
    <property type="evidence" value="ECO:0007669"/>
    <property type="project" value="InterPro"/>
</dbReference>
<dbReference type="PANTHER" id="PTHR35789:SF1">
    <property type="entry name" value="SPORE GERMINATION PROTEIN B3"/>
    <property type="match status" value="1"/>
</dbReference>
<sequence length="386" mass="44618">MKRRFCSIGICFILLISQTACWDMKTIQDMNYITAIGFDYQNGRFQVYSQMLDFSSVAKQEGGKSSGPASVWVGQVEGETVSEAFNKLYKTSQQQVFWGHVSAFVFKDEALRHGVGRFVDGITRYNETRFTQWVYSTKEPIDRLFTVTPFFNLSPLASILSHPEENYRQFSFIKPVRLYKVIANLREPGNRLMLPSLAISNEIWKKNNKPDPKLEVSGVHALNDEDELEWFPDDQLKGLRWLQEKTSRTPLVVFVNGKRAGSVSIHKPEVNVIPLVRDDKVGFDIRMKCKVTVTEFLIEMDDETLKKQVEKEIAEQIKQTFEIGMEHDVDLYQLEHIVYRKSFADWSRLTGNGAKPLKAVQINNVKIDVDIEHSGMFEMHKKHKEY</sequence>
<evidence type="ECO:0000256" key="7">
    <source>
        <dbReference type="ARBA" id="ARBA00023288"/>
    </source>
</evidence>
<dbReference type="InterPro" id="IPR057336">
    <property type="entry name" value="GerAC_N"/>
</dbReference>
<keyword evidence="4 8" id="KW-0732">Signal</keyword>
<evidence type="ECO:0000256" key="6">
    <source>
        <dbReference type="ARBA" id="ARBA00023139"/>
    </source>
</evidence>
<keyword evidence="3" id="KW-0309">Germination</keyword>
<proteinExistence type="inferred from homology"/>
<feature type="signal peptide" evidence="8">
    <location>
        <begin position="1"/>
        <end position="22"/>
    </location>
</feature>